<name>A0A934IIA8_9RHOB</name>
<dbReference type="GO" id="GO:0046496">
    <property type="term" value="P:nicotinamide nucleotide metabolic process"/>
    <property type="evidence" value="ECO:0007669"/>
    <property type="project" value="UniProtKB-UniRule"/>
</dbReference>
<comment type="similarity">
    <text evidence="3 19">In the N-terminal section; belongs to the NnrE/AIBP family.</text>
</comment>
<comment type="catalytic activity">
    <reaction evidence="16 17 19">
        <text>(6S)-NADPHX + ADP = AMP + phosphate + NADPH + H(+)</text>
        <dbReference type="Rhea" id="RHEA:32235"/>
        <dbReference type="ChEBI" id="CHEBI:15378"/>
        <dbReference type="ChEBI" id="CHEBI:43474"/>
        <dbReference type="ChEBI" id="CHEBI:57783"/>
        <dbReference type="ChEBI" id="CHEBI:64076"/>
        <dbReference type="ChEBI" id="CHEBI:456215"/>
        <dbReference type="ChEBI" id="CHEBI:456216"/>
        <dbReference type="EC" id="4.2.1.136"/>
    </reaction>
</comment>
<dbReference type="EMBL" id="JAEKPD010000010">
    <property type="protein sequence ID" value="MBJ3763557.1"/>
    <property type="molecule type" value="Genomic_DNA"/>
</dbReference>
<comment type="function">
    <text evidence="14 19">Bifunctional enzyme that catalyzes the epimerization of the S- and R-forms of NAD(P)HX and the dehydration of the S-form of NAD(P)HX at the expense of ADP, which is converted to AMP. This allows the repair of both epimers of NAD(P)HX, a damaged form of NAD(P)H that is a result of enzymatic or heat-dependent hydration.</text>
</comment>
<protein>
    <recommendedName>
        <fullName evidence="19">Bifunctional NAD(P)H-hydrate repair enzyme</fullName>
    </recommendedName>
    <alternativeName>
        <fullName evidence="19">Nicotinamide nucleotide repair protein</fullName>
    </alternativeName>
    <domain>
        <recommendedName>
            <fullName evidence="19">ADP-dependent (S)-NAD(P)H-hydrate dehydratase</fullName>
            <ecNumber evidence="19">4.2.1.136</ecNumber>
        </recommendedName>
        <alternativeName>
            <fullName evidence="19">ADP-dependent NAD(P)HX dehydratase</fullName>
        </alternativeName>
    </domain>
    <domain>
        <recommendedName>
            <fullName evidence="19">NAD(P)H-hydrate epimerase</fullName>
            <ecNumber evidence="19">5.1.99.6</ecNumber>
        </recommendedName>
    </domain>
</protein>
<accession>A0A934IIA8</accession>
<dbReference type="NCBIfam" id="TIGR00196">
    <property type="entry name" value="yjeF_cterm"/>
    <property type="match status" value="1"/>
</dbReference>
<dbReference type="Gene3D" id="3.40.50.10260">
    <property type="entry name" value="YjeF N-terminal domain"/>
    <property type="match status" value="1"/>
</dbReference>
<keyword evidence="8 17" id="KW-0521">NADP</keyword>
<evidence type="ECO:0000259" key="20">
    <source>
        <dbReference type="PROSITE" id="PS51383"/>
    </source>
</evidence>
<comment type="similarity">
    <text evidence="18">Belongs to the NnrE/AIBP family.</text>
</comment>
<evidence type="ECO:0000256" key="12">
    <source>
        <dbReference type="ARBA" id="ARBA00023239"/>
    </source>
</evidence>
<feature type="binding site" evidence="18">
    <location>
        <position position="62"/>
    </location>
    <ligand>
        <name>K(+)</name>
        <dbReference type="ChEBI" id="CHEBI:29103"/>
    </ligand>
</feature>
<feature type="binding site" evidence="18">
    <location>
        <position position="130"/>
    </location>
    <ligand>
        <name>K(+)</name>
        <dbReference type="ChEBI" id="CHEBI:29103"/>
    </ligand>
</feature>
<dbReference type="EC" id="5.1.99.6" evidence="19"/>
<comment type="cofactor">
    <cofactor evidence="18 19">
        <name>K(+)</name>
        <dbReference type="ChEBI" id="CHEBI:29103"/>
    </cofactor>
    <text evidence="18 19">Binds 1 potassium ion per subunit.</text>
</comment>
<feature type="binding site" evidence="18">
    <location>
        <begin position="134"/>
        <end position="140"/>
    </location>
    <ligand>
        <name>(6S)-NADPHX</name>
        <dbReference type="ChEBI" id="CHEBI:64076"/>
    </ligand>
</feature>
<sequence length="527" mass="54820">MRLLTAAEMREIEMAAMESGSMSGIELMERAGAGVVDAILEEWPELRHGRRRAVVLCGPGNNGGDGFVVARLLSGCRWDVEVRLLGDPESVTGDARANLDRWLRIDAIQPLDASYDGPVCGEGAADIVVDALFGIGLSRPLEGLETLAFNLEDFVDLSPDGLRPVGNFKWPIPKVVALDVPSSLCADSGKVFPHASGAASRFRAHLTVTFHKLKRGHVLGVGPELCGRVRIVDIGLADTDAGLPTLGPPARGAVAKVEGHKYDHGHAFVLSGGVGKGGAARMAARAALRVGAGLVTLGCEPAALTENAAQLNAIMLRAVTDATDLEQVLADMRITALGLGPGLGLTDHEAALLRVMLDAGRPTVLDADALSLIARDDDLRAQVHKRCVLTPHRGEFARLFPDISERLDAPAGEGATYSEIDAARDAASEIGATVLLKGPATVIATPTGRVAINAAVYGHAVPWLATAGAGDVLSGLIVGLLARDLSPFDAACDAAWLHAEAAHRFGAGLIAEDLPDLIPGVLASLGA</sequence>
<comment type="similarity">
    <text evidence="17">Belongs to the NnrD/CARKD family.</text>
</comment>
<feature type="binding site" evidence="17">
    <location>
        <begin position="437"/>
        <end position="441"/>
    </location>
    <ligand>
        <name>AMP</name>
        <dbReference type="ChEBI" id="CHEBI:456215"/>
    </ligand>
</feature>
<evidence type="ECO:0000256" key="16">
    <source>
        <dbReference type="ARBA" id="ARBA00049209"/>
    </source>
</evidence>
<dbReference type="SUPFAM" id="SSF53613">
    <property type="entry name" value="Ribokinase-like"/>
    <property type="match status" value="1"/>
</dbReference>
<dbReference type="GO" id="GO:0052856">
    <property type="term" value="F:NAD(P)HX epimerase activity"/>
    <property type="evidence" value="ECO:0007669"/>
    <property type="project" value="UniProtKB-UniRule"/>
</dbReference>
<evidence type="ECO:0000256" key="19">
    <source>
        <dbReference type="PIRNR" id="PIRNR017184"/>
    </source>
</evidence>
<evidence type="ECO:0000256" key="14">
    <source>
        <dbReference type="ARBA" id="ARBA00025153"/>
    </source>
</evidence>
<keyword evidence="9 18" id="KW-0630">Potassium</keyword>
<keyword evidence="12 17" id="KW-0456">Lyase</keyword>
<dbReference type="Pfam" id="PF03853">
    <property type="entry name" value="YjeF_N"/>
    <property type="match status" value="1"/>
</dbReference>
<proteinExistence type="inferred from homology"/>
<dbReference type="CDD" id="cd01171">
    <property type="entry name" value="YXKO-related"/>
    <property type="match status" value="1"/>
</dbReference>
<dbReference type="AlphaFoldDB" id="A0A934IIA8"/>
<evidence type="ECO:0000256" key="18">
    <source>
        <dbReference type="HAMAP-Rule" id="MF_01966"/>
    </source>
</evidence>
<evidence type="ECO:0000313" key="23">
    <source>
        <dbReference type="Proteomes" id="UP000642488"/>
    </source>
</evidence>
<comment type="caution">
    <text evidence="22">The sequence shown here is derived from an EMBL/GenBank/DDBJ whole genome shotgun (WGS) entry which is preliminary data.</text>
</comment>
<dbReference type="GO" id="GO:0052855">
    <property type="term" value="F:ADP-dependent NAD(P)H-hydrate dehydratase activity"/>
    <property type="evidence" value="ECO:0007669"/>
    <property type="project" value="UniProtKB-UniRule"/>
</dbReference>
<comment type="caution">
    <text evidence="18">Lacks conserved residue(s) required for the propagation of feature annotation.</text>
</comment>
<comment type="cofactor">
    <cofactor evidence="17">
        <name>Mg(2+)</name>
        <dbReference type="ChEBI" id="CHEBI:18420"/>
    </cofactor>
</comment>
<evidence type="ECO:0000256" key="11">
    <source>
        <dbReference type="ARBA" id="ARBA00023235"/>
    </source>
</evidence>
<feature type="domain" description="YjeF C-terminal" evidence="20">
    <location>
        <begin position="244"/>
        <end position="525"/>
    </location>
</feature>
<feature type="binding site" evidence="17">
    <location>
        <position position="471"/>
    </location>
    <ligand>
        <name>(6S)-NADPHX</name>
        <dbReference type="ChEBI" id="CHEBI:64076"/>
    </ligand>
</feature>
<keyword evidence="5 18" id="KW-0479">Metal-binding</keyword>
<evidence type="ECO:0000256" key="13">
    <source>
        <dbReference type="ARBA" id="ARBA00023268"/>
    </source>
</evidence>
<evidence type="ECO:0000256" key="2">
    <source>
        <dbReference type="ARBA" id="ARBA00000909"/>
    </source>
</evidence>
<organism evidence="22 23">
    <name type="scientific">Palleronia pontilimi</name>
    <dbReference type="NCBI Taxonomy" id="1964209"/>
    <lineage>
        <taxon>Bacteria</taxon>
        <taxon>Pseudomonadati</taxon>
        <taxon>Pseudomonadota</taxon>
        <taxon>Alphaproteobacteria</taxon>
        <taxon>Rhodobacterales</taxon>
        <taxon>Roseobacteraceae</taxon>
        <taxon>Palleronia</taxon>
    </lineage>
</organism>
<keyword evidence="13" id="KW-0511">Multifunctional enzyme</keyword>
<dbReference type="InterPro" id="IPR029056">
    <property type="entry name" value="Ribokinase-like"/>
</dbReference>
<comment type="catalytic activity">
    <reaction evidence="1 18 19">
        <text>(6R)-NADHX = (6S)-NADHX</text>
        <dbReference type="Rhea" id="RHEA:32215"/>
        <dbReference type="ChEBI" id="CHEBI:64074"/>
        <dbReference type="ChEBI" id="CHEBI:64075"/>
        <dbReference type="EC" id="5.1.99.6"/>
    </reaction>
</comment>
<reference evidence="22" key="1">
    <citation type="submission" date="2020-12" db="EMBL/GenBank/DDBJ databases">
        <title>Bacterial taxonomy.</title>
        <authorList>
            <person name="Pan X."/>
        </authorList>
    </citation>
    <scope>NUCLEOTIDE SEQUENCE</scope>
    <source>
        <strain evidence="22">KCTC 52957</strain>
    </source>
</reference>
<dbReference type="HAMAP" id="MF_01966">
    <property type="entry name" value="NADHX_epimerase"/>
    <property type="match status" value="1"/>
</dbReference>
<dbReference type="GO" id="GO:0046872">
    <property type="term" value="F:metal ion binding"/>
    <property type="evidence" value="ECO:0007669"/>
    <property type="project" value="UniProtKB-UniRule"/>
</dbReference>
<dbReference type="PROSITE" id="PS51385">
    <property type="entry name" value="YJEF_N"/>
    <property type="match status" value="1"/>
</dbReference>
<dbReference type="RefSeq" id="WP_198916717.1">
    <property type="nucleotide sequence ID" value="NZ_JAEKPD010000010.1"/>
</dbReference>
<dbReference type="PANTHER" id="PTHR12592">
    <property type="entry name" value="ATP-DEPENDENT (S)-NAD(P)H-HYDRATE DEHYDRATASE FAMILY MEMBER"/>
    <property type="match status" value="1"/>
</dbReference>
<keyword evidence="6 17" id="KW-0547">Nucleotide-binding</keyword>
<feature type="binding site" evidence="17">
    <location>
        <position position="342"/>
    </location>
    <ligand>
        <name>(6S)-NADPHX</name>
        <dbReference type="ChEBI" id="CHEBI:64076"/>
    </ligand>
</feature>
<evidence type="ECO:0000313" key="22">
    <source>
        <dbReference type="EMBL" id="MBJ3763557.1"/>
    </source>
</evidence>
<evidence type="ECO:0000256" key="10">
    <source>
        <dbReference type="ARBA" id="ARBA00023027"/>
    </source>
</evidence>
<feature type="domain" description="YjeF N-terminal" evidence="21">
    <location>
        <begin position="9"/>
        <end position="242"/>
    </location>
</feature>
<dbReference type="Gene3D" id="3.40.1190.20">
    <property type="match status" value="1"/>
</dbReference>
<feature type="binding site" evidence="17">
    <location>
        <position position="470"/>
    </location>
    <ligand>
        <name>AMP</name>
        <dbReference type="ChEBI" id="CHEBI:456215"/>
    </ligand>
</feature>
<dbReference type="InterPro" id="IPR030677">
    <property type="entry name" value="Nnr"/>
</dbReference>
<comment type="subunit">
    <text evidence="17">Homotetramer.</text>
</comment>
<dbReference type="NCBIfam" id="TIGR00197">
    <property type="entry name" value="yjeF_nterm"/>
    <property type="match status" value="1"/>
</dbReference>
<feature type="binding site" evidence="17">
    <location>
        <position position="392"/>
    </location>
    <ligand>
        <name>(6S)-NADPHX</name>
        <dbReference type="ChEBI" id="CHEBI:64076"/>
    </ligand>
</feature>
<dbReference type="PROSITE" id="PS01050">
    <property type="entry name" value="YJEF_C_2"/>
    <property type="match status" value="1"/>
</dbReference>
<evidence type="ECO:0000256" key="17">
    <source>
        <dbReference type="HAMAP-Rule" id="MF_01965"/>
    </source>
</evidence>
<keyword evidence="11 18" id="KW-0413">Isomerase</keyword>
<dbReference type="PROSITE" id="PS51383">
    <property type="entry name" value="YJEF_C_3"/>
    <property type="match status" value="1"/>
</dbReference>
<dbReference type="InterPro" id="IPR017953">
    <property type="entry name" value="Carbohydrate_kinase_pred_CS"/>
</dbReference>
<feature type="binding site" evidence="18">
    <location>
        <position position="182"/>
    </location>
    <ligand>
        <name>K(+)</name>
        <dbReference type="ChEBI" id="CHEBI:29103"/>
    </ligand>
</feature>
<dbReference type="PIRSF" id="PIRSF017184">
    <property type="entry name" value="Nnr"/>
    <property type="match status" value="1"/>
</dbReference>
<dbReference type="InterPro" id="IPR036652">
    <property type="entry name" value="YjeF_N_dom_sf"/>
</dbReference>
<evidence type="ECO:0000256" key="6">
    <source>
        <dbReference type="ARBA" id="ARBA00022741"/>
    </source>
</evidence>
<feature type="binding site" evidence="18">
    <location>
        <begin position="61"/>
        <end position="65"/>
    </location>
    <ligand>
        <name>(6S)-NADPHX</name>
        <dbReference type="ChEBI" id="CHEBI:64076"/>
    </ligand>
</feature>
<evidence type="ECO:0000256" key="7">
    <source>
        <dbReference type="ARBA" id="ARBA00022840"/>
    </source>
</evidence>
<dbReference type="InterPro" id="IPR000631">
    <property type="entry name" value="CARKD"/>
</dbReference>
<dbReference type="GO" id="GO:0005524">
    <property type="term" value="F:ATP binding"/>
    <property type="evidence" value="ECO:0007669"/>
    <property type="project" value="UniProtKB-UniRule"/>
</dbReference>
<dbReference type="Pfam" id="PF01256">
    <property type="entry name" value="Carb_kinase"/>
    <property type="match status" value="1"/>
</dbReference>
<dbReference type="GO" id="GO:0110051">
    <property type="term" value="P:metabolite repair"/>
    <property type="evidence" value="ECO:0007669"/>
    <property type="project" value="TreeGrafter"/>
</dbReference>
<evidence type="ECO:0000256" key="1">
    <source>
        <dbReference type="ARBA" id="ARBA00000013"/>
    </source>
</evidence>
<dbReference type="HAMAP" id="MF_01965">
    <property type="entry name" value="NADHX_dehydratase"/>
    <property type="match status" value="1"/>
</dbReference>
<gene>
    <name evidence="17" type="primary">nnrD</name>
    <name evidence="18" type="synonym">nnrE</name>
    <name evidence="22" type="ORF">ILP92_12445</name>
</gene>
<comment type="catalytic activity">
    <reaction evidence="2 18 19">
        <text>(6R)-NADPHX = (6S)-NADPHX</text>
        <dbReference type="Rhea" id="RHEA:32227"/>
        <dbReference type="ChEBI" id="CHEBI:64076"/>
        <dbReference type="ChEBI" id="CHEBI:64077"/>
        <dbReference type="EC" id="5.1.99.6"/>
    </reaction>
</comment>
<comment type="similarity">
    <text evidence="4 19">In the C-terminal section; belongs to the NnrD/CARKD family.</text>
</comment>
<keyword evidence="7 17" id="KW-0067">ATP-binding</keyword>
<dbReference type="PANTHER" id="PTHR12592:SF0">
    <property type="entry name" value="ATP-DEPENDENT (S)-NAD(P)H-HYDRATE DEHYDRATASE"/>
    <property type="match status" value="1"/>
</dbReference>
<evidence type="ECO:0000256" key="5">
    <source>
        <dbReference type="ARBA" id="ARBA00022723"/>
    </source>
</evidence>
<feature type="binding site" evidence="18">
    <location>
        <position position="179"/>
    </location>
    <ligand>
        <name>(6S)-NADPHX</name>
        <dbReference type="ChEBI" id="CHEBI:64076"/>
    </ligand>
</feature>
<dbReference type="Proteomes" id="UP000642488">
    <property type="component" value="Unassembled WGS sequence"/>
</dbReference>
<keyword evidence="23" id="KW-1185">Reference proteome</keyword>
<evidence type="ECO:0000256" key="4">
    <source>
        <dbReference type="ARBA" id="ARBA00009524"/>
    </source>
</evidence>
<evidence type="ECO:0000256" key="9">
    <source>
        <dbReference type="ARBA" id="ARBA00022958"/>
    </source>
</evidence>
<comment type="function">
    <text evidence="17">Catalyzes the dehydration of the S-form of NAD(P)HX at the expense of ADP, which is converted to AMP. Together with NAD(P)HX epimerase, which catalyzes the epimerization of the S- and R-forms, the enzyme allows the repair of both epimers of NAD(P)HX, a damaged form of NAD(P)H that is a result of enzymatic or heat-dependent hydration.</text>
</comment>
<evidence type="ECO:0000259" key="21">
    <source>
        <dbReference type="PROSITE" id="PS51385"/>
    </source>
</evidence>
<comment type="function">
    <text evidence="18">Catalyzes the epimerization of the S- and R-forms of NAD(P)HX, a damaged form of NAD(P)H that is a result of enzymatic or heat-dependent hydration. This is a prerequisite for the S-specific NAD(P)H-hydrate dehydratase to allow the repair of both epimers of NAD(P)HX.</text>
</comment>
<feature type="binding site" evidence="17">
    <location>
        <position position="279"/>
    </location>
    <ligand>
        <name>(6S)-NADPHX</name>
        <dbReference type="ChEBI" id="CHEBI:64076"/>
    </ligand>
</feature>
<dbReference type="InterPro" id="IPR004443">
    <property type="entry name" value="YjeF_N_dom"/>
</dbReference>
<keyword evidence="10 17" id="KW-0520">NAD</keyword>
<evidence type="ECO:0000256" key="8">
    <source>
        <dbReference type="ARBA" id="ARBA00022857"/>
    </source>
</evidence>
<dbReference type="SUPFAM" id="SSF64153">
    <property type="entry name" value="YjeF N-terminal domain-like"/>
    <property type="match status" value="1"/>
</dbReference>
<comment type="catalytic activity">
    <reaction evidence="15 17 19">
        <text>(6S)-NADHX + ADP = AMP + phosphate + NADH + H(+)</text>
        <dbReference type="Rhea" id="RHEA:32223"/>
        <dbReference type="ChEBI" id="CHEBI:15378"/>
        <dbReference type="ChEBI" id="CHEBI:43474"/>
        <dbReference type="ChEBI" id="CHEBI:57945"/>
        <dbReference type="ChEBI" id="CHEBI:64074"/>
        <dbReference type="ChEBI" id="CHEBI:456215"/>
        <dbReference type="ChEBI" id="CHEBI:456216"/>
        <dbReference type="EC" id="4.2.1.136"/>
    </reaction>
</comment>
<evidence type="ECO:0000256" key="3">
    <source>
        <dbReference type="ARBA" id="ARBA00006001"/>
    </source>
</evidence>
<dbReference type="EC" id="4.2.1.136" evidence="19"/>
<evidence type="ECO:0000256" key="15">
    <source>
        <dbReference type="ARBA" id="ARBA00048238"/>
    </source>
</evidence>